<evidence type="ECO:0000256" key="4">
    <source>
        <dbReference type="ARBA" id="ARBA00023172"/>
    </source>
</evidence>
<comment type="similarity">
    <text evidence="1">Belongs to the 'phage' integrase family.</text>
</comment>
<dbReference type="SUPFAM" id="SSF56349">
    <property type="entry name" value="DNA breaking-rejoining enzymes"/>
    <property type="match status" value="1"/>
</dbReference>
<dbReference type="InterPro" id="IPR010998">
    <property type="entry name" value="Integrase_recombinase_N"/>
</dbReference>
<reference evidence="8" key="1">
    <citation type="submission" date="2020-12" db="EMBL/GenBank/DDBJ databases">
        <title>Bacterial taxonomy.</title>
        <authorList>
            <person name="Pan X."/>
        </authorList>
    </citation>
    <scope>NUCLEOTIDE SEQUENCE</scope>
    <source>
        <strain evidence="8">M0105</strain>
    </source>
</reference>
<protein>
    <submittedName>
        <fullName evidence="8">Site-specific integrase</fullName>
    </submittedName>
</protein>
<dbReference type="InterPro" id="IPR044068">
    <property type="entry name" value="CB"/>
</dbReference>
<dbReference type="Gene3D" id="1.10.150.130">
    <property type="match status" value="1"/>
</dbReference>
<dbReference type="EMBL" id="JAEHHL010000004">
    <property type="protein sequence ID" value="MBK0399068.1"/>
    <property type="molecule type" value="Genomic_DNA"/>
</dbReference>
<keyword evidence="4" id="KW-0233">DNA recombination</keyword>
<dbReference type="PROSITE" id="PS51900">
    <property type="entry name" value="CB"/>
    <property type="match status" value="1"/>
</dbReference>
<evidence type="ECO:0000313" key="9">
    <source>
        <dbReference type="Proteomes" id="UP000655420"/>
    </source>
</evidence>
<keyword evidence="3 5" id="KW-0238">DNA-binding</keyword>
<evidence type="ECO:0000259" key="7">
    <source>
        <dbReference type="PROSITE" id="PS51900"/>
    </source>
</evidence>
<dbReference type="AlphaFoldDB" id="A0A8J7M6C5"/>
<name>A0A8J7M6C5_9RHOB</name>
<dbReference type="GO" id="GO:0015074">
    <property type="term" value="P:DNA integration"/>
    <property type="evidence" value="ECO:0007669"/>
    <property type="project" value="UniProtKB-KW"/>
</dbReference>
<keyword evidence="2" id="KW-0229">DNA integration</keyword>
<dbReference type="GO" id="GO:0006310">
    <property type="term" value="P:DNA recombination"/>
    <property type="evidence" value="ECO:0007669"/>
    <property type="project" value="UniProtKB-KW"/>
</dbReference>
<dbReference type="Pfam" id="PF00589">
    <property type="entry name" value="Phage_integrase"/>
    <property type="match status" value="1"/>
</dbReference>
<dbReference type="PANTHER" id="PTHR30349">
    <property type="entry name" value="PHAGE INTEGRASE-RELATED"/>
    <property type="match status" value="1"/>
</dbReference>
<feature type="domain" description="Tyr recombinase" evidence="6">
    <location>
        <begin position="168"/>
        <end position="341"/>
    </location>
</feature>
<dbReference type="InterPro" id="IPR002104">
    <property type="entry name" value="Integrase_catalytic"/>
</dbReference>
<organism evidence="8 9">
    <name type="scientific">Thermohalobaculum xanthum</name>
    <dbReference type="NCBI Taxonomy" id="2753746"/>
    <lineage>
        <taxon>Bacteria</taxon>
        <taxon>Pseudomonadati</taxon>
        <taxon>Pseudomonadota</taxon>
        <taxon>Alphaproteobacteria</taxon>
        <taxon>Rhodobacterales</taxon>
        <taxon>Paracoccaceae</taxon>
        <taxon>Thermohalobaculum</taxon>
    </lineage>
</organism>
<dbReference type="PANTHER" id="PTHR30349:SF64">
    <property type="entry name" value="PROPHAGE INTEGRASE INTD-RELATED"/>
    <property type="match status" value="1"/>
</dbReference>
<evidence type="ECO:0000256" key="5">
    <source>
        <dbReference type="PROSITE-ProRule" id="PRU01248"/>
    </source>
</evidence>
<accession>A0A8J7M6C5</accession>
<dbReference type="InterPro" id="IPR050090">
    <property type="entry name" value="Tyrosine_recombinase_XerCD"/>
</dbReference>
<comment type="caution">
    <text evidence="8">The sequence shown here is derived from an EMBL/GenBank/DDBJ whole genome shotgun (WGS) entry which is preliminary data.</text>
</comment>
<evidence type="ECO:0000256" key="2">
    <source>
        <dbReference type="ARBA" id="ARBA00022908"/>
    </source>
</evidence>
<evidence type="ECO:0000259" key="6">
    <source>
        <dbReference type="PROSITE" id="PS51898"/>
    </source>
</evidence>
<dbReference type="GO" id="GO:0003677">
    <property type="term" value="F:DNA binding"/>
    <property type="evidence" value="ECO:0007669"/>
    <property type="project" value="UniProtKB-UniRule"/>
</dbReference>
<gene>
    <name evidence="8" type="ORF">H0I76_07695</name>
</gene>
<evidence type="ECO:0000313" key="8">
    <source>
        <dbReference type="EMBL" id="MBK0399068.1"/>
    </source>
</evidence>
<feature type="domain" description="Core-binding (CB)" evidence="7">
    <location>
        <begin position="62"/>
        <end position="146"/>
    </location>
</feature>
<dbReference type="Proteomes" id="UP000655420">
    <property type="component" value="Unassembled WGS sequence"/>
</dbReference>
<dbReference type="CDD" id="cd00796">
    <property type="entry name" value="INT_Rci_Hp1_C"/>
    <property type="match status" value="1"/>
</dbReference>
<dbReference type="InterPro" id="IPR013762">
    <property type="entry name" value="Integrase-like_cat_sf"/>
</dbReference>
<dbReference type="RefSeq" id="WP_200608985.1">
    <property type="nucleotide sequence ID" value="NZ_JAEHHL010000004.1"/>
</dbReference>
<sequence length="352" mass="40196">MPSISKIEGKRGISWKAVVRRRGVQTVSQSFKRKTDAEAWARNIEAGIDAGRFRDGRQARKHTVGELIERYISEIIPLKRSGKVQIQQLGFWRRHLGALRLSELTPDRILSARAELMKRSGATREVGPATVNRYMAALSHALSVAEKQYGWLEDNPMRRVPRLKEPQGRVRHLSDEERKRLLDACQQSSNPYLLPFVLIALTTGMRRGEIERLTWADLDWERDRITIHETKNGERRSAALLKPVKLALTELREKRLDPKALVFPSRIGSSPANIMKAWYAAVHQADIADFKFHDLRHTAASYLAMDGASLPEIGAVLGHKTPQMTKRYAHFSDAHTRRVVERTMGRLFENDE</sequence>
<proteinExistence type="inferred from homology"/>
<dbReference type="Gene3D" id="1.10.443.10">
    <property type="entry name" value="Intergrase catalytic core"/>
    <property type="match status" value="1"/>
</dbReference>
<dbReference type="PROSITE" id="PS51898">
    <property type="entry name" value="TYR_RECOMBINASE"/>
    <property type="match status" value="1"/>
</dbReference>
<evidence type="ECO:0000256" key="3">
    <source>
        <dbReference type="ARBA" id="ARBA00023125"/>
    </source>
</evidence>
<evidence type="ECO:0000256" key="1">
    <source>
        <dbReference type="ARBA" id="ARBA00008857"/>
    </source>
</evidence>
<keyword evidence="9" id="KW-1185">Reference proteome</keyword>
<dbReference type="InterPro" id="IPR011010">
    <property type="entry name" value="DNA_brk_join_enz"/>
</dbReference>